<evidence type="ECO:0000256" key="7">
    <source>
        <dbReference type="ARBA" id="ARBA00023006"/>
    </source>
</evidence>
<evidence type="ECO:0000256" key="5">
    <source>
        <dbReference type="ARBA" id="ARBA00022448"/>
    </source>
</evidence>
<reference evidence="13" key="1">
    <citation type="submission" date="2023-10" db="EMBL/GenBank/DDBJ databases">
        <authorList>
            <person name="Chen Y."/>
            <person name="Shah S."/>
            <person name="Dougan E. K."/>
            <person name="Thang M."/>
            <person name="Chan C."/>
        </authorList>
    </citation>
    <scope>NUCLEOTIDE SEQUENCE [LARGE SCALE GENOMIC DNA]</scope>
</reference>
<protein>
    <recommendedName>
        <fullName evidence="4">Autophagy-related protein 2</fullName>
    </recommendedName>
</protein>
<evidence type="ECO:0000256" key="10">
    <source>
        <dbReference type="ARBA" id="ARBA00024479"/>
    </source>
</evidence>
<evidence type="ECO:0000256" key="2">
    <source>
        <dbReference type="ARBA" id="ARBA00004623"/>
    </source>
</evidence>
<feature type="region of interest" description="Disordered" evidence="12">
    <location>
        <begin position="124"/>
        <end position="155"/>
    </location>
</feature>
<evidence type="ECO:0000256" key="4">
    <source>
        <dbReference type="ARBA" id="ARBA00018070"/>
    </source>
</evidence>
<keyword evidence="5" id="KW-0813">Transport</keyword>
<keyword evidence="8" id="KW-0445">Lipid transport</keyword>
<dbReference type="EMBL" id="CAUYUJ010014527">
    <property type="protein sequence ID" value="CAK0842585.1"/>
    <property type="molecule type" value="Genomic_DNA"/>
</dbReference>
<keyword evidence="14" id="KW-1185">Reference proteome</keyword>
<evidence type="ECO:0000313" key="13">
    <source>
        <dbReference type="EMBL" id="CAK0842585.1"/>
    </source>
</evidence>
<gene>
    <name evidence="13" type="ORF">PCOR1329_LOCUS37333</name>
</gene>
<evidence type="ECO:0000256" key="3">
    <source>
        <dbReference type="ARBA" id="ARBA00009714"/>
    </source>
</evidence>
<evidence type="ECO:0000256" key="11">
    <source>
        <dbReference type="ARBA" id="ARBA00024615"/>
    </source>
</evidence>
<evidence type="ECO:0000256" key="8">
    <source>
        <dbReference type="ARBA" id="ARBA00023055"/>
    </source>
</evidence>
<evidence type="ECO:0000256" key="6">
    <source>
        <dbReference type="ARBA" id="ARBA00022824"/>
    </source>
</evidence>
<dbReference type="InterPro" id="IPR026849">
    <property type="entry name" value="ATG2"/>
</dbReference>
<comment type="caution">
    <text evidence="13">The sequence shown here is derived from an EMBL/GenBank/DDBJ whole genome shotgun (WGS) entry which is preliminary data.</text>
</comment>
<feature type="compositionally biased region" description="Basic and acidic residues" evidence="12">
    <location>
        <begin position="144"/>
        <end position="155"/>
    </location>
</feature>
<sequence>MRWGVGLAFAQLPLKRFYKYVLKRLIGGFLKHDIDLEQLDVQLYHGIVQLKSLELDVAQFNLAAMGTGIMLHFASGLVGCIKMDIPWRHLLRDHCKVWISGVDIVLAKDASVAVAAATAAAAAAGCAGGGGPSGDSAEQAAGGDSRDAQTRRRRG</sequence>
<evidence type="ECO:0000256" key="1">
    <source>
        <dbReference type="ARBA" id="ARBA00004406"/>
    </source>
</evidence>
<dbReference type="PANTHER" id="PTHR13190:SF1">
    <property type="entry name" value="AUTOPHAGY-RELATED 2, ISOFORM A"/>
    <property type="match status" value="1"/>
</dbReference>
<evidence type="ECO:0000313" key="14">
    <source>
        <dbReference type="Proteomes" id="UP001189429"/>
    </source>
</evidence>
<comment type="subcellular location">
    <subcellularLocation>
        <location evidence="1">Endoplasmic reticulum membrane</location>
        <topology evidence="1">Peripheral membrane protein</topology>
    </subcellularLocation>
    <subcellularLocation>
        <location evidence="2">Preautophagosomal structure membrane</location>
        <topology evidence="2">Peripheral membrane protein</topology>
    </subcellularLocation>
</comment>
<dbReference type="Proteomes" id="UP001189429">
    <property type="component" value="Unassembled WGS sequence"/>
</dbReference>
<feature type="non-terminal residue" evidence="13">
    <location>
        <position position="155"/>
    </location>
</feature>
<keyword evidence="6" id="KW-0256">Endoplasmic reticulum</keyword>
<keyword evidence="7" id="KW-0072">Autophagy</keyword>
<dbReference type="PANTHER" id="PTHR13190">
    <property type="entry name" value="AUTOPHAGY-RELATED 2, ISOFORM A"/>
    <property type="match status" value="1"/>
</dbReference>
<comment type="similarity">
    <text evidence="3">Belongs to the ATG2 family.</text>
</comment>
<name>A0ABN9TAW3_9DINO</name>
<evidence type="ECO:0000256" key="12">
    <source>
        <dbReference type="SAM" id="MobiDB-lite"/>
    </source>
</evidence>
<evidence type="ECO:0000256" key="9">
    <source>
        <dbReference type="ARBA" id="ARBA00023136"/>
    </source>
</evidence>
<accession>A0ABN9TAW3</accession>
<comment type="catalytic activity">
    <reaction evidence="10">
        <text>a 1,2-diacyl-sn-glycero-3-phospho-L-serine(in) = a 1,2-diacyl-sn-glycero-3-phospho-L-serine(out)</text>
        <dbReference type="Rhea" id="RHEA:38663"/>
        <dbReference type="ChEBI" id="CHEBI:57262"/>
    </reaction>
</comment>
<organism evidence="13 14">
    <name type="scientific">Prorocentrum cordatum</name>
    <dbReference type="NCBI Taxonomy" id="2364126"/>
    <lineage>
        <taxon>Eukaryota</taxon>
        <taxon>Sar</taxon>
        <taxon>Alveolata</taxon>
        <taxon>Dinophyceae</taxon>
        <taxon>Prorocentrales</taxon>
        <taxon>Prorocentraceae</taxon>
        <taxon>Prorocentrum</taxon>
    </lineage>
</organism>
<comment type="catalytic activity">
    <reaction evidence="11">
        <text>a 1,2-diacyl-sn-glycero-3-phosphoethanolamine(in) = a 1,2-diacyl-sn-glycero-3-phosphoethanolamine(out)</text>
        <dbReference type="Rhea" id="RHEA:38895"/>
        <dbReference type="ChEBI" id="CHEBI:64612"/>
    </reaction>
</comment>
<keyword evidence="9" id="KW-0472">Membrane</keyword>
<proteinExistence type="inferred from homology"/>